<reference evidence="1" key="1">
    <citation type="submission" date="2018-06" db="EMBL/GenBank/DDBJ databases">
        <authorList>
            <person name="Zhirakovskaya E."/>
        </authorList>
    </citation>
    <scope>NUCLEOTIDE SEQUENCE</scope>
</reference>
<proteinExistence type="predicted"/>
<accession>A0A3B0ULZ3</accession>
<dbReference type="CDD" id="cd07176">
    <property type="entry name" value="terB"/>
    <property type="match status" value="1"/>
</dbReference>
<name>A0A3B0ULZ3_9ZZZZ</name>
<evidence type="ECO:0000313" key="1">
    <source>
        <dbReference type="EMBL" id="VAW20606.1"/>
    </source>
</evidence>
<organism evidence="1">
    <name type="scientific">hydrothermal vent metagenome</name>
    <dbReference type="NCBI Taxonomy" id="652676"/>
    <lineage>
        <taxon>unclassified sequences</taxon>
        <taxon>metagenomes</taxon>
        <taxon>ecological metagenomes</taxon>
    </lineage>
</organism>
<evidence type="ECO:0008006" key="2">
    <source>
        <dbReference type="Google" id="ProtNLM"/>
    </source>
</evidence>
<dbReference type="AlphaFoldDB" id="A0A3B0ULZ3"/>
<sequence length="134" mass="14968">MKLSPQDALIYLMVVTAAADRALSNTELARMRALVDRLPIFEDYDLSSLPSITEKCADLLQESGIDGVLELTVSSLPKRLQDTAYALVVEIAVVDLKLGQEELRWLEMVRDRLDLDRLTTAAIEVAARARLRRA</sequence>
<protein>
    <recommendedName>
        <fullName evidence="2">Co-chaperone DjlA N-terminal domain-containing protein</fullName>
    </recommendedName>
</protein>
<dbReference type="EMBL" id="UOEO01000143">
    <property type="protein sequence ID" value="VAW20606.1"/>
    <property type="molecule type" value="Genomic_DNA"/>
</dbReference>
<dbReference type="Gene3D" id="1.10.3680.10">
    <property type="entry name" value="TerB-like"/>
    <property type="match status" value="1"/>
</dbReference>
<dbReference type="SUPFAM" id="SSF158682">
    <property type="entry name" value="TerB-like"/>
    <property type="match status" value="1"/>
</dbReference>
<dbReference type="InterPro" id="IPR029024">
    <property type="entry name" value="TerB-like"/>
</dbReference>
<gene>
    <name evidence="1" type="ORF">MNBD_ALPHA12-1045</name>
</gene>